<protein>
    <recommendedName>
        <fullName evidence="4">Cytochrome P450</fullName>
    </recommendedName>
</protein>
<sequence>MDRSYWGDLGISQPENIFVPSITVGKGEVLPLGQGKRSCVGESLARVNLFVTFTSLPHNYVLRLPEGVLWSSMEPLGILALERKYGNTAFESLSAPTYVRAMKPVNRKTAEYHRGQKRDSCGLEAYREIRRDEYNPEAILEIRVTISLQNIDEVGHDVEIGTTPEMTTWPSDRCAQLQTLVTEKTQTWDLYQSEGLLAPDDSIAAATTTSTGCRGLPKELEVMSYRSQCGFVGRNPLVCCELSSRPVITTQPPVVLSEKLSEPPKDVTGDFRLSFLPRRICGKKGTANRIIGGNKTAINEYPWMALVGYSTSEYVPFNLGT</sequence>
<dbReference type="GO" id="GO:0005506">
    <property type="term" value="F:iron ion binding"/>
    <property type="evidence" value="ECO:0007669"/>
    <property type="project" value="InterPro"/>
</dbReference>
<organism evidence="3">
    <name type="scientific">Timema douglasi</name>
    <name type="common">Walking stick</name>
    <dbReference type="NCBI Taxonomy" id="61478"/>
    <lineage>
        <taxon>Eukaryota</taxon>
        <taxon>Metazoa</taxon>
        <taxon>Ecdysozoa</taxon>
        <taxon>Arthropoda</taxon>
        <taxon>Hexapoda</taxon>
        <taxon>Insecta</taxon>
        <taxon>Pterygota</taxon>
        <taxon>Neoptera</taxon>
        <taxon>Polyneoptera</taxon>
        <taxon>Phasmatodea</taxon>
        <taxon>Timematodea</taxon>
        <taxon>Timematoidea</taxon>
        <taxon>Timematidae</taxon>
        <taxon>Timema</taxon>
    </lineage>
</organism>
<dbReference type="InterPro" id="IPR002401">
    <property type="entry name" value="Cyt_P450_E_grp-I"/>
</dbReference>
<dbReference type="EMBL" id="OA566044">
    <property type="protein sequence ID" value="CAD7198180.1"/>
    <property type="molecule type" value="Genomic_DNA"/>
</dbReference>
<reference evidence="3" key="1">
    <citation type="submission" date="2020-11" db="EMBL/GenBank/DDBJ databases">
        <authorList>
            <person name="Tran Van P."/>
        </authorList>
    </citation>
    <scope>NUCLEOTIDE SEQUENCE</scope>
</reference>
<dbReference type="GO" id="GO:0016705">
    <property type="term" value="F:oxidoreductase activity, acting on paired donors, with incorporation or reduction of molecular oxygen"/>
    <property type="evidence" value="ECO:0007669"/>
    <property type="project" value="InterPro"/>
</dbReference>
<gene>
    <name evidence="3" type="ORF">TDIB3V08_LOCUS4467</name>
</gene>
<dbReference type="GO" id="GO:0020037">
    <property type="term" value="F:heme binding"/>
    <property type="evidence" value="ECO:0007669"/>
    <property type="project" value="InterPro"/>
</dbReference>
<dbReference type="SUPFAM" id="SSF50494">
    <property type="entry name" value="Trypsin-like serine proteases"/>
    <property type="match status" value="1"/>
</dbReference>
<evidence type="ECO:0008006" key="4">
    <source>
        <dbReference type="Google" id="ProtNLM"/>
    </source>
</evidence>
<dbReference type="Pfam" id="PF00067">
    <property type="entry name" value="p450"/>
    <property type="match status" value="1"/>
</dbReference>
<dbReference type="InterPro" id="IPR009003">
    <property type="entry name" value="Peptidase_S1_PA"/>
</dbReference>
<accession>A0A7R8VGL1</accession>
<dbReference type="InterPro" id="IPR001128">
    <property type="entry name" value="Cyt_P450"/>
</dbReference>
<evidence type="ECO:0000256" key="2">
    <source>
        <dbReference type="ARBA" id="ARBA00023033"/>
    </source>
</evidence>
<dbReference type="InterPro" id="IPR036396">
    <property type="entry name" value="Cyt_P450_sf"/>
</dbReference>
<dbReference type="GO" id="GO:0004497">
    <property type="term" value="F:monooxygenase activity"/>
    <property type="evidence" value="ECO:0007669"/>
    <property type="project" value="UniProtKB-KW"/>
</dbReference>
<keyword evidence="2" id="KW-0503">Monooxygenase</keyword>
<dbReference type="SUPFAM" id="SSF48264">
    <property type="entry name" value="Cytochrome P450"/>
    <property type="match status" value="1"/>
</dbReference>
<keyword evidence="2" id="KW-0560">Oxidoreductase</keyword>
<name>A0A7R8VGL1_TIMDO</name>
<comment type="similarity">
    <text evidence="1">Belongs to the cytochrome P450 family.</text>
</comment>
<dbReference type="AlphaFoldDB" id="A0A7R8VGL1"/>
<dbReference type="PRINTS" id="PR00463">
    <property type="entry name" value="EP450I"/>
</dbReference>
<proteinExistence type="inferred from homology"/>
<evidence type="ECO:0000256" key="1">
    <source>
        <dbReference type="ARBA" id="ARBA00010617"/>
    </source>
</evidence>
<evidence type="ECO:0000313" key="3">
    <source>
        <dbReference type="EMBL" id="CAD7198180.1"/>
    </source>
</evidence>
<dbReference type="Gene3D" id="1.10.630.10">
    <property type="entry name" value="Cytochrome P450"/>
    <property type="match status" value="1"/>
</dbReference>